<dbReference type="GO" id="GO:0016616">
    <property type="term" value="F:oxidoreductase activity, acting on the CH-OH group of donors, NAD or NADP as acceptor"/>
    <property type="evidence" value="ECO:0007669"/>
    <property type="project" value="InterPro"/>
</dbReference>
<feature type="domain" description="UDP-glucose/GDP-mannose dehydrogenase dimerisation" evidence="2">
    <location>
        <begin position="180"/>
        <end position="260"/>
    </location>
</feature>
<dbReference type="InterPro" id="IPR036291">
    <property type="entry name" value="NAD(P)-bd_dom_sf"/>
</dbReference>
<reference evidence="4 5" key="1">
    <citation type="journal article" date="2015" name="Nature">
        <title>rRNA introns, odd ribosomes, and small enigmatic genomes across a large radiation of phyla.</title>
        <authorList>
            <person name="Brown C.T."/>
            <person name="Hug L.A."/>
            <person name="Thomas B.C."/>
            <person name="Sharon I."/>
            <person name="Castelle C.J."/>
            <person name="Singh A."/>
            <person name="Wilkins M.J."/>
            <person name="Williams K.H."/>
            <person name="Banfield J.F."/>
        </authorList>
    </citation>
    <scope>NUCLEOTIDE SEQUENCE [LARGE SCALE GENOMIC DNA]</scope>
</reference>
<dbReference type="Gene3D" id="3.40.50.720">
    <property type="entry name" value="NAD(P)-binding Rossmann-like Domain"/>
    <property type="match status" value="1"/>
</dbReference>
<evidence type="ECO:0000313" key="4">
    <source>
        <dbReference type="EMBL" id="KKS47919.1"/>
    </source>
</evidence>
<comment type="similarity">
    <text evidence="1">Belongs to the UDP-glucose/GDP-mannose dehydrogenase family.</text>
</comment>
<dbReference type="InterPro" id="IPR001732">
    <property type="entry name" value="UDP-Glc/GDP-Man_DH_N"/>
</dbReference>
<sequence length="300" mass="32857">MAPPTQRSKVVIIVNDKIMNKPLIGFIGQGFIGKNYADDFEMRGHSVVRYSLEEPHINNKEKIADCDIVFIAVNANTTQNGFDDSNIRSGLSIVGKGKVVVIKSTLPPGMTKKFQEDFPGITILFSPEFLSEVTAAHDAANPFSNIVGLPVEDEIHRLAATQVHEVLPAAPFALTCDSDEAEIVKYAHNVAGFFQVVAFNLMYDVAKNLGHDWENIKKALTADPFINKSYINPVHKTGRGAGGHCFIKDLAAFADVYEKLVNDKEGVAVLRALESKNIKLLRDSNKDIDLLSGVYGEGNI</sequence>
<dbReference type="SUPFAM" id="SSF51735">
    <property type="entry name" value="NAD(P)-binding Rossmann-fold domains"/>
    <property type="match status" value="1"/>
</dbReference>
<proteinExistence type="inferred from homology"/>
<dbReference type="PANTHER" id="PTHR43750:SF2">
    <property type="entry name" value="UDP-GLUCOSE 6-DEHYDROGENASE"/>
    <property type="match status" value="1"/>
</dbReference>
<dbReference type="AlphaFoldDB" id="A0A0G0ZGV6"/>
<dbReference type="InterPro" id="IPR008927">
    <property type="entry name" value="6-PGluconate_DH-like_C_sf"/>
</dbReference>
<evidence type="ECO:0000256" key="1">
    <source>
        <dbReference type="ARBA" id="ARBA00006601"/>
    </source>
</evidence>
<gene>
    <name evidence="4" type="ORF">UV12_C0004G0027</name>
</gene>
<dbReference type="Gene3D" id="1.10.1040.10">
    <property type="entry name" value="N-(1-d-carboxylethyl)-l-norvaline Dehydrogenase, domain 2"/>
    <property type="match status" value="1"/>
</dbReference>
<dbReference type="EMBL" id="LCDG01000004">
    <property type="protein sequence ID" value="KKS47919.1"/>
    <property type="molecule type" value="Genomic_DNA"/>
</dbReference>
<dbReference type="Pfam" id="PF03721">
    <property type="entry name" value="UDPG_MGDP_dh_N"/>
    <property type="match status" value="1"/>
</dbReference>
<protein>
    <submittedName>
        <fullName evidence="4">UDP-glucose/GDP-mannose dehydrogenase dimerization</fullName>
    </submittedName>
</protein>
<dbReference type="SUPFAM" id="SSF48179">
    <property type="entry name" value="6-phosphogluconate dehydrogenase C-terminal domain-like"/>
    <property type="match status" value="1"/>
</dbReference>
<accession>A0A0G0ZGV6</accession>
<dbReference type="Proteomes" id="UP000034704">
    <property type="component" value="Unassembled WGS sequence"/>
</dbReference>
<evidence type="ECO:0000313" key="5">
    <source>
        <dbReference type="Proteomes" id="UP000034704"/>
    </source>
</evidence>
<name>A0A0G0ZGV6_9BACT</name>
<dbReference type="STRING" id="1618756.UV12_C0004G0027"/>
<dbReference type="InterPro" id="IPR013328">
    <property type="entry name" value="6PGD_dom2"/>
</dbReference>
<dbReference type="Pfam" id="PF00984">
    <property type="entry name" value="UDPG_MGDP_dh"/>
    <property type="match status" value="1"/>
</dbReference>
<dbReference type="GO" id="GO:0051287">
    <property type="term" value="F:NAD binding"/>
    <property type="evidence" value="ECO:0007669"/>
    <property type="project" value="InterPro"/>
</dbReference>
<evidence type="ECO:0000259" key="3">
    <source>
        <dbReference type="Pfam" id="PF03721"/>
    </source>
</evidence>
<comment type="caution">
    <text evidence="4">The sequence shown here is derived from an EMBL/GenBank/DDBJ whole genome shotgun (WGS) entry which is preliminary data.</text>
</comment>
<dbReference type="PANTHER" id="PTHR43750">
    <property type="entry name" value="UDP-GLUCOSE 6-DEHYDROGENASE TUAD"/>
    <property type="match status" value="1"/>
</dbReference>
<organism evidence="4 5">
    <name type="scientific">Candidatus Nomurabacteria bacterium GW2011_GWC2_42_20</name>
    <dbReference type="NCBI Taxonomy" id="1618756"/>
    <lineage>
        <taxon>Bacteria</taxon>
        <taxon>Candidatus Nomuraibacteriota</taxon>
    </lineage>
</organism>
<dbReference type="InterPro" id="IPR014026">
    <property type="entry name" value="UDP-Glc/GDP-Man_DH_dimer"/>
</dbReference>
<feature type="domain" description="UDP-glucose/GDP-mannose dehydrogenase N-terminal" evidence="3">
    <location>
        <begin position="59"/>
        <end position="152"/>
    </location>
</feature>
<evidence type="ECO:0000259" key="2">
    <source>
        <dbReference type="Pfam" id="PF00984"/>
    </source>
</evidence>